<dbReference type="GO" id="GO:0008658">
    <property type="term" value="F:penicillin binding"/>
    <property type="evidence" value="ECO:0007669"/>
    <property type="project" value="InterPro"/>
</dbReference>
<dbReference type="GO" id="GO:0046677">
    <property type="term" value="P:response to antibiotic"/>
    <property type="evidence" value="ECO:0007669"/>
    <property type="project" value="UniProtKB-KW"/>
</dbReference>
<reference evidence="11" key="2">
    <citation type="submission" date="2019-10" db="EMBL/GenBank/DDBJ databases">
        <title>Malate fermentation in French cider.</title>
        <authorList>
            <person name="Cousin F.J."/>
            <person name="Medina Fernandez S."/>
            <person name="Misery B."/>
            <person name="Laplace J.-M."/>
            <person name="Cretenet M."/>
        </authorList>
    </citation>
    <scope>NUCLEOTIDE SEQUENCE</scope>
    <source>
        <strain evidence="11">UCMA15901</strain>
    </source>
</reference>
<dbReference type="GO" id="GO:0071555">
    <property type="term" value="P:cell wall organization"/>
    <property type="evidence" value="ECO:0007669"/>
    <property type="project" value="TreeGrafter"/>
</dbReference>
<dbReference type="SUPFAM" id="SSF56519">
    <property type="entry name" value="Penicillin binding protein dimerisation domain"/>
    <property type="match status" value="1"/>
</dbReference>
<reference evidence="12 13" key="1">
    <citation type="submission" date="2016-05" db="EMBL/GenBank/DDBJ databases">
        <title>Draft genome sequence of Pediococcus parvulus 2.6, a probiotic beta-glucan producer strain.</title>
        <authorList>
            <person name="Mohedano M.L."/>
            <person name="Perez-Ramos A."/>
            <person name="Duenas M.T."/>
            <person name="Lamontanara A."/>
            <person name="Orru L."/>
            <person name="Spano G."/>
            <person name="Capozzi V."/>
            <person name="Lopez P."/>
        </authorList>
    </citation>
    <scope>NUCLEOTIDE SEQUENCE [LARGE SCALE GENOMIC DNA]</scope>
    <source>
        <strain evidence="12 13">2.6</strain>
    </source>
</reference>
<dbReference type="Proteomes" id="UP000077280">
    <property type="component" value="Unassembled WGS sequence"/>
</dbReference>
<dbReference type="AlphaFoldDB" id="A0AAP5TFF1"/>
<evidence type="ECO:0000259" key="9">
    <source>
        <dbReference type="Pfam" id="PF03717"/>
    </source>
</evidence>
<evidence type="ECO:0000256" key="3">
    <source>
        <dbReference type="ARBA" id="ARBA00007898"/>
    </source>
</evidence>
<dbReference type="Gene3D" id="3.30.1390.30">
    <property type="entry name" value="Penicillin-binding protein 2a, domain 3"/>
    <property type="match status" value="1"/>
</dbReference>
<feature type="domain" description="Penicillin-binding protein dimerisation" evidence="9">
    <location>
        <begin position="154"/>
        <end position="304"/>
    </location>
</feature>
<dbReference type="InterPro" id="IPR032710">
    <property type="entry name" value="NTF2-like_dom_sf"/>
</dbReference>
<evidence type="ECO:0000256" key="8">
    <source>
        <dbReference type="SAM" id="Phobius"/>
    </source>
</evidence>
<feature type="domain" description="NTF2-like N-terminal transpeptidase" evidence="10">
    <location>
        <begin position="48"/>
        <end position="141"/>
    </location>
</feature>
<dbReference type="SUPFAM" id="SSF54427">
    <property type="entry name" value="NTF2-like"/>
    <property type="match status" value="1"/>
</dbReference>
<proteinExistence type="inferred from homology"/>
<accession>A0AAP5TFF1</accession>
<evidence type="ECO:0000256" key="2">
    <source>
        <dbReference type="ARBA" id="ARBA00004162"/>
    </source>
</evidence>
<evidence type="ECO:0000256" key="5">
    <source>
        <dbReference type="ARBA" id="ARBA00022729"/>
    </source>
</evidence>
<protein>
    <recommendedName>
        <fullName evidence="4">beta-lactamase</fullName>
        <ecNumber evidence="4">3.5.2.6</ecNumber>
    </recommendedName>
</protein>
<dbReference type="Gene3D" id="3.10.450.100">
    <property type="entry name" value="NTF2-like, domain 1"/>
    <property type="match status" value="1"/>
</dbReference>
<comment type="catalytic activity">
    <reaction evidence="1">
        <text>a beta-lactam + H2O = a substituted beta-amino acid</text>
        <dbReference type="Rhea" id="RHEA:20401"/>
        <dbReference type="ChEBI" id="CHEBI:15377"/>
        <dbReference type="ChEBI" id="CHEBI:35627"/>
        <dbReference type="ChEBI" id="CHEBI:140347"/>
        <dbReference type="EC" id="3.5.2.6"/>
    </reaction>
</comment>
<evidence type="ECO:0000313" key="12">
    <source>
        <dbReference type="EMBL" id="OAD63281.1"/>
    </source>
</evidence>
<comment type="caution">
    <text evidence="11">The sequence shown here is derived from an EMBL/GenBank/DDBJ whole genome shotgun (WGS) entry which is preliminary data.</text>
</comment>
<dbReference type="Gene3D" id="3.90.1310.10">
    <property type="entry name" value="Penicillin-binding protein 2a (Domain 2)"/>
    <property type="match status" value="1"/>
</dbReference>
<comment type="subcellular location">
    <subcellularLocation>
        <location evidence="2">Cell membrane</location>
        <topology evidence="2">Single-pass membrane protein</topology>
    </subcellularLocation>
</comment>
<evidence type="ECO:0000313" key="11">
    <source>
        <dbReference type="EMBL" id="MDV7694752.1"/>
    </source>
</evidence>
<dbReference type="InterPro" id="IPR036138">
    <property type="entry name" value="PBP_dimer_sf"/>
</dbReference>
<evidence type="ECO:0000256" key="4">
    <source>
        <dbReference type="ARBA" id="ARBA00012865"/>
    </source>
</evidence>
<comment type="similarity">
    <text evidence="3">Belongs to the class-D beta-lactamase family.</text>
</comment>
<dbReference type="GO" id="GO:0005886">
    <property type="term" value="C:plasma membrane"/>
    <property type="evidence" value="ECO:0007669"/>
    <property type="project" value="UniProtKB-SubCell"/>
</dbReference>
<keyword evidence="8" id="KW-0812">Transmembrane</keyword>
<dbReference type="InterPro" id="IPR007887">
    <property type="entry name" value="MecA_N"/>
</dbReference>
<sequence length="326" mass="37339">MRRSFRLLLKMIVILFLLGVVVHYVINRNEIADIQRVVQVYDQNMQSQNFVDILSHDGTKNMALEETAQKYFQIFNAMGAKDIHLKNLQLDRVQNHYQFSYQLAMKSKIGKIRFNRVTGEIWKLHGKWKILNSEKMIIPNVTVKHTILQVKINYATRGEIRSVAGNVLAKDVVHKMVGIAPEKLNDSPNKEENIHKIASQFNLSENALRTRLNQFILVNEDSFLPLKAADKIKQPEVPGLVDRYVTDRQHGQNRKIGTVGMVSDGEINADPTLNEHDRVGRTGWERKYNSKLQGKDGGKFVFTSLNKKIVLSIQNKAKSGQVVKLR</sequence>
<evidence type="ECO:0000256" key="1">
    <source>
        <dbReference type="ARBA" id="ARBA00001526"/>
    </source>
</evidence>
<evidence type="ECO:0000256" key="7">
    <source>
        <dbReference type="ARBA" id="ARBA00023251"/>
    </source>
</evidence>
<dbReference type="PANTHER" id="PTHR30627">
    <property type="entry name" value="PEPTIDOGLYCAN D,D-TRANSPEPTIDASE"/>
    <property type="match status" value="1"/>
</dbReference>
<dbReference type="EMBL" id="WERX01000024">
    <property type="protein sequence ID" value="MDV7694752.1"/>
    <property type="molecule type" value="Genomic_DNA"/>
</dbReference>
<name>A0AAP5TFF1_9LACO</name>
<dbReference type="Proteomes" id="UP001275867">
    <property type="component" value="Unassembled WGS sequence"/>
</dbReference>
<dbReference type="InterPro" id="IPR050515">
    <property type="entry name" value="Beta-lactam/transpept"/>
</dbReference>
<dbReference type="Pfam" id="PF05223">
    <property type="entry name" value="MecA_N"/>
    <property type="match status" value="1"/>
</dbReference>
<evidence type="ECO:0000256" key="6">
    <source>
        <dbReference type="ARBA" id="ARBA00022801"/>
    </source>
</evidence>
<keyword evidence="8" id="KW-1133">Transmembrane helix</keyword>
<dbReference type="EC" id="3.5.2.6" evidence="4"/>
<evidence type="ECO:0000259" key="10">
    <source>
        <dbReference type="Pfam" id="PF05223"/>
    </source>
</evidence>
<gene>
    <name evidence="12" type="ORF">A7K95_01780</name>
    <name evidence="11" type="ORF">GA842_07705</name>
</gene>
<dbReference type="EMBL" id="LXND01000083">
    <property type="protein sequence ID" value="OAD63281.1"/>
    <property type="molecule type" value="Genomic_DNA"/>
</dbReference>
<dbReference type="PANTHER" id="PTHR30627:SF6">
    <property type="entry name" value="BETA-LACTAMASE YBXI-RELATED"/>
    <property type="match status" value="1"/>
</dbReference>
<dbReference type="Pfam" id="PF03717">
    <property type="entry name" value="PBP_dimer"/>
    <property type="match status" value="1"/>
</dbReference>
<keyword evidence="5" id="KW-0732">Signal</keyword>
<evidence type="ECO:0000313" key="13">
    <source>
        <dbReference type="Proteomes" id="UP000077280"/>
    </source>
</evidence>
<keyword evidence="13" id="KW-1185">Reference proteome</keyword>
<evidence type="ECO:0000313" key="14">
    <source>
        <dbReference type="Proteomes" id="UP001275867"/>
    </source>
</evidence>
<organism evidence="11 14">
    <name type="scientific">Pediococcus parvulus</name>
    <dbReference type="NCBI Taxonomy" id="54062"/>
    <lineage>
        <taxon>Bacteria</taxon>
        <taxon>Bacillati</taxon>
        <taxon>Bacillota</taxon>
        <taxon>Bacilli</taxon>
        <taxon>Lactobacillales</taxon>
        <taxon>Lactobacillaceae</taxon>
        <taxon>Pediococcus</taxon>
    </lineage>
</organism>
<keyword evidence="8" id="KW-0472">Membrane</keyword>
<keyword evidence="6" id="KW-0378">Hydrolase</keyword>
<dbReference type="InterPro" id="IPR005311">
    <property type="entry name" value="PBP_dimer"/>
</dbReference>
<feature type="transmembrane region" description="Helical" evidence="8">
    <location>
        <begin position="7"/>
        <end position="26"/>
    </location>
</feature>
<dbReference type="GO" id="GO:0008800">
    <property type="term" value="F:beta-lactamase activity"/>
    <property type="evidence" value="ECO:0007669"/>
    <property type="project" value="UniProtKB-EC"/>
</dbReference>
<keyword evidence="7" id="KW-0046">Antibiotic resistance</keyword>